<evidence type="ECO:0000256" key="5">
    <source>
        <dbReference type="SAM" id="MobiDB-lite"/>
    </source>
</evidence>
<reference evidence="7" key="1">
    <citation type="submission" date="2025-08" db="UniProtKB">
        <authorList>
            <consortium name="Ensembl"/>
        </authorList>
    </citation>
    <scope>IDENTIFICATION</scope>
</reference>
<dbReference type="GO" id="GO:0005829">
    <property type="term" value="C:cytosol"/>
    <property type="evidence" value="ECO:0007669"/>
    <property type="project" value="TreeGrafter"/>
</dbReference>
<dbReference type="PROSITE" id="PS51194">
    <property type="entry name" value="HELICASE_CTER"/>
    <property type="match status" value="1"/>
</dbReference>
<dbReference type="Gene3D" id="3.40.50.300">
    <property type="entry name" value="P-loop containing nucleotide triphosphate hydrolases"/>
    <property type="match status" value="1"/>
</dbReference>
<dbReference type="Pfam" id="PF00271">
    <property type="entry name" value="Helicase_C"/>
    <property type="match status" value="1"/>
</dbReference>
<keyword evidence="1" id="KW-0547">Nucleotide-binding</keyword>
<dbReference type="AlphaFoldDB" id="A0A3Q2D5L2"/>
<dbReference type="GO" id="GO:0005524">
    <property type="term" value="F:ATP binding"/>
    <property type="evidence" value="ECO:0007669"/>
    <property type="project" value="UniProtKB-KW"/>
</dbReference>
<feature type="domain" description="Helicase C-terminal" evidence="6">
    <location>
        <begin position="1"/>
        <end position="131"/>
    </location>
</feature>
<dbReference type="InterPro" id="IPR050079">
    <property type="entry name" value="DEAD_box_RNA_helicase"/>
</dbReference>
<evidence type="ECO:0000259" key="6">
    <source>
        <dbReference type="PROSITE" id="PS51194"/>
    </source>
</evidence>
<evidence type="ECO:0000256" key="1">
    <source>
        <dbReference type="ARBA" id="ARBA00022741"/>
    </source>
</evidence>
<keyword evidence="2" id="KW-0378">Hydrolase</keyword>
<dbReference type="CDD" id="cd18787">
    <property type="entry name" value="SF2_C_DEAD"/>
    <property type="match status" value="1"/>
</dbReference>
<evidence type="ECO:0000256" key="3">
    <source>
        <dbReference type="ARBA" id="ARBA00022806"/>
    </source>
</evidence>
<evidence type="ECO:0000313" key="7">
    <source>
        <dbReference type="Ensembl" id="ENSCVAP00000013629.1"/>
    </source>
</evidence>
<dbReference type="InterPro" id="IPR027417">
    <property type="entry name" value="P-loop_NTPase"/>
</dbReference>
<proteinExistence type="predicted"/>
<keyword evidence="4" id="KW-0067">ATP-binding</keyword>
<dbReference type="Ensembl" id="ENSCVAT00000021212.1">
    <property type="protein sequence ID" value="ENSCVAP00000013629.1"/>
    <property type="gene ID" value="ENSCVAG00000016171.1"/>
</dbReference>
<accession>A0A3Q2D5L2</accession>
<keyword evidence="8" id="KW-1185">Reference proteome</keyword>
<evidence type="ECO:0000256" key="4">
    <source>
        <dbReference type="ARBA" id="ARBA00022840"/>
    </source>
</evidence>
<reference evidence="7" key="2">
    <citation type="submission" date="2025-09" db="UniProtKB">
        <authorList>
            <consortium name="Ensembl"/>
        </authorList>
    </citation>
    <scope>IDENTIFICATION</scope>
</reference>
<feature type="region of interest" description="Disordered" evidence="5">
    <location>
        <begin position="147"/>
        <end position="206"/>
    </location>
</feature>
<sequence>MIFCSTCNNAQRVALMLRNLGITAIPLHGQMSQNKRLGALNKFKSKSRSVLLATDVASRGLDIPHVDCVINYDIPTHSKDYIHRVGRTARAGRSGKSITFVTQYDVELFQRIESLIGKKLPAFPTQEEEVMMLVERVSEAQRFARLEMREQGEKRKRPKAGQGEDEDDTEQASGVRKKVKGGSGGGGGGGRGRGGKRGGGAWRGGR</sequence>
<dbReference type="PANTHER" id="PTHR47959:SF20">
    <property type="entry name" value="RNA HELICASE"/>
    <property type="match status" value="1"/>
</dbReference>
<dbReference type="STRING" id="28743.ENSCVAP00000013629"/>
<dbReference type="InterPro" id="IPR001650">
    <property type="entry name" value="Helicase_C-like"/>
</dbReference>
<name>A0A3Q2D5L2_CYPVA</name>
<keyword evidence="3" id="KW-0347">Helicase</keyword>
<organism evidence="7 8">
    <name type="scientific">Cyprinodon variegatus</name>
    <name type="common">Sheepshead minnow</name>
    <dbReference type="NCBI Taxonomy" id="28743"/>
    <lineage>
        <taxon>Eukaryota</taxon>
        <taxon>Metazoa</taxon>
        <taxon>Chordata</taxon>
        <taxon>Craniata</taxon>
        <taxon>Vertebrata</taxon>
        <taxon>Euteleostomi</taxon>
        <taxon>Actinopterygii</taxon>
        <taxon>Neopterygii</taxon>
        <taxon>Teleostei</taxon>
        <taxon>Neoteleostei</taxon>
        <taxon>Acanthomorphata</taxon>
        <taxon>Ovalentaria</taxon>
        <taxon>Atherinomorphae</taxon>
        <taxon>Cyprinodontiformes</taxon>
        <taxon>Cyprinodontidae</taxon>
        <taxon>Cyprinodon</taxon>
    </lineage>
</organism>
<feature type="compositionally biased region" description="Gly residues" evidence="5">
    <location>
        <begin position="181"/>
        <end position="206"/>
    </location>
</feature>
<protein>
    <submittedName>
        <fullName evidence="7">DEAD (Asp-Glu-Ala-Asp) box polypeptide 47</fullName>
    </submittedName>
</protein>
<evidence type="ECO:0000256" key="2">
    <source>
        <dbReference type="ARBA" id="ARBA00022801"/>
    </source>
</evidence>
<dbReference type="Proteomes" id="UP000265020">
    <property type="component" value="Unassembled WGS sequence"/>
</dbReference>
<dbReference type="OMA" id="FTRSCES"/>
<dbReference type="SUPFAM" id="SSF52540">
    <property type="entry name" value="P-loop containing nucleoside triphosphate hydrolases"/>
    <property type="match status" value="1"/>
</dbReference>
<evidence type="ECO:0000313" key="8">
    <source>
        <dbReference type="Proteomes" id="UP000265020"/>
    </source>
</evidence>
<dbReference type="PANTHER" id="PTHR47959">
    <property type="entry name" value="ATP-DEPENDENT RNA HELICASE RHLE-RELATED"/>
    <property type="match status" value="1"/>
</dbReference>
<dbReference type="GO" id="GO:0016787">
    <property type="term" value="F:hydrolase activity"/>
    <property type="evidence" value="ECO:0007669"/>
    <property type="project" value="UniProtKB-KW"/>
</dbReference>
<dbReference type="GeneTree" id="ENSGT00940000155774"/>
<dbReference type="GO" id="GO:0003724">
    <property type="term" value="F:RNA helicase activity"/>
    <property type="evidence" value="ECO:0007669"/>
    <property type="project" value="TreeGrafter"/>
</dbReference>
<dbReference type="SMART" id="SM00490">
    <property type="entry name" value="HELICc"/>
    <property type="match status" value="1"/>
</dbReference>